<dbReference type="EMBL" id="DSXR01000053">
    <property type="protein sequence ID" value="HGS87091.1"/>
    <property type="molecule type" value="Genomic_DNA"/>
</dbReference>
<organism evidence="2">
    <name type="scientific">Bellilinea caldifistulae</name>
    <dbReference type="NCBI Taxonomy" id="360411"/>
    <lineage>
        <taxon>Bacteria</taxon>
        <taxon>Bacillati</taxon>
        <taxon>Chloroflexota</taxon>
        <taxon>Anaerolineae</taxon>
        <taxon>Anaerolineales</taxon>
        <taxon>Anaerolineaceae</taxon>
        <taxon>Bellilinea</taxon>
    </lineage>
</organism>
<evidence type="ECO:0000256" key="1">
    <source>
        <dbReference type="SAM" id="MobiDB-lite"/>
    </source>
</evidence>
<name>A0A7C4Q1A7_9CHLR</name>
<sequence length="476" mass="52995">MKETLWQGLKRRLLADEVRRQVRAVLQAETDQTFTLGTHAAAAAVHERPFSERREALRQALEAWRVNPLARRIVELTTQYVVGGGITFTCEHPATSRFLHELWQHPLNQMSLRLPEWCDELTRSGNLFILISTDPGGMSYFRAVPAGQIDEIRTRPNDVDQPLEYLPAPALDGRESPAWQAYHPLEDCPQADGSFRPVMRHYAINRPVGCVWGESDLLPVLRWLSRYANWLEDRARLNRYRTAFLYIVRSRFTSEGERLARQQRLNAQPPAPGSILVADENESWEVIQPHLEADDANTDGLAIKKMIAAGTGLPLHFLAEPESSTRTTAEAAGGPTYRRFEQRQAFFVQVVGDLLGIAVQRRALAQGNRPGGGRVNPHARIRVHGGDLSARDNVALGLAGNHILAVVTQLRDRGLIDDPELLRVAYRFIGETAQVEELLQRGRAAPPSGVAPRGAGGFPPGKVDLLSGEAKQEVLT</sequence>
<dbReference type="AlphaFoldDB" id="A0A7C4Q1A7"/>
<reference evidence="2" key="1">
    <citation type="journal article" date="2020" name="mSystems">
        <title>Genome- and Community-Level Interaction Insights into Carbon Utilization and Element Cycling Functions of Hydrothermarchaeota in Hydrothermal Sediment.</title>
        <authorList>
            <person name="Zhou Z."/>
            <person name="Liu Y."/>
            <person name="Xu W."/>
            <person name="Pan J."/>
            <person name="Luo Z.H."/>
            <person name="Li M."/>
        </authorList>
    </citation>
    <scope>NUCLEOTIDE SEQUENCE [LARGE SCALE GENOMIC DNA]</scope>
    <source>
        <strain evidence="2">SpSt-556</strain>
    </source>
</reference>
<accession>A0A7C4Q1A7</accession>
<feature type="region of interest" description="Disordered" evidence="1">
    <location>
        <begin position="444"/>
        <end position="476"/>
    </location>
</feature>
<gene>
    <name evidence="2" type="ORF">ENT17_05670</name>
</gene>
<evidence type="ECO:0000313" key="2">
    <source>
        <dbReference type="EMBL" id="HGS87091.1"/>
    </source>
</evidence>
<comment type="caution">
    <text evidence="2">The sequence shown here is derived from an EMBL/GenBank/DDBJ whole genome shotgun (WGS) entry which is preliminary data.</text>
</comment>
<evidence type="ECO:0008006" key="3">
    <source>
        <dbReference type="Google" id="ProtNLM"/>
    </source>
</evidence>
<protein>
    <recommendedName>
        <fullName evidence="3">Phage portal protein</fullName>
    </recommendedName>
</protein>
<proteinExistence type="predicted"/>